<comment type="caution">
    <text evidence="6">The sequence shown here is derived from an EMBL/GenBank/DDBJ whole genome shotgun (WGS) entry which is preliminary data.</text>
</comment>
<dbReference type="Pfam" id="PF00248">
    <property type="entry name" value="Aldo_ket_red"/>
    <property type="match status" value="1"/>
</dbReference>
<dbReference type="InterPro" id="IPR036812">
    <property type="entry name" value="NAD(P)_OxRdtase_dom_sf"/>
</dbReference>
<feature type="region of interest" description="Disordered" evidence="4">
    <location>
        <begin position="1"/>
        <end position="24"/>
    </location>
</feature>
<evidence type="ECO:0000256" key="4">
    <source>
        <dbReference type="SAM" id="MobiDB-lite"/>
    </source>
</evidence>
<gene>
    <name evidence="6" type="primary">AAD14_1</name>
    <name evidence="6" type="ORF">Sste5346_009449</name>
</gene>
<feature type="compositionally biased region" description="Low complexity" evidence="4">
    <location>
        <begin position="11"/>
        <end position="23"/>
    </location>
</feature>
<reference evidence="6 7" key="1">
    <citation type="journal article" date="2024" name="IMA Fungus">
        <title>IMA Genome - F19 : A genome assembly and annotation guide to empower mycologists, including annotated draft genome sequences of Ceratocystis pirilliformis, Diaporthe australafricana, Fusarium ophioides, Paecilomyces lecythidis, and Sporothrix stenoceras.</title>
        <authorList>
            <person name="Aylward J."/>
            <person name="Wilson A.M."/>
            <person name="Visagie C.M."/>
            <person name="Spraker J."/>
            <person name="Barnes I."/>
            <person name="Buitendag C."/>
            <person name="Ceriani C."/>
            <person name="Del Mar Angel L."/>
            <person name="du Plessis D."/>
            <person name="Fuchs T."/>
            <person name="Gasser K."/>
            <person name="Kramer D."/>
            <person name="Li W."/>
            <person name="Munsamy K."/>
            <person name="Piso A."/>
            <person name="Price J.L."/>
            <person name="Sonnekus B."/>
            <person name="Thomas C."/>
            <person name="van der Nest A."/>
            <person name="van Dijk A."/>
            <person name="van Heerden A."/>
            <person name="van Vuuren N."/>
            <person name="Yilmaz N."/>
            <person name="Duong T.A."/>
            <person name="van der Merwe N.A."/>
            <person name="Wingfield M.J."/>
            <person name="Wingfield B.D."/>
        </authorList>
    </citation>
    <scope>NUCLEOTIDE SEQUENCE [LARGE SCALE GENOMIC DNA]</scope>
    <source>
        <strain evidence="6 7">CMW 5346</strain>
    </source>
</reference>
<keyword evidence="7" id="KW-1185">Reference proteome</keyword>
<evidence type="ECO:0000259" key="5">
    <source>
        <dbReference type="Pfam" id="PF00248"/>
    </source>
</evidence>
<protein>
    <submittedName>
        <fullName evidence="6">Aryl-alcohol dehydrogenase aad14</fullName>
    </submittedName>
</protein>
<keyword evidence="1" id="KW-0521">NADP</keyword>
<feature type="domain" description="NADP-dependent oxidoreductase" evidence="5">
    <location>
        <begin position="47"/>
        <end position="129"/>
    </location>
</feature>
<evidence type="ECO:0000256" key="2">
    <source>
        <dbReference type="ARBA" id="ARBA00023002"/>
    </source>
</evidence>
<proteinExistence type="inferred from homology"/>
<dbReference type="EMBL" id="JAWCUI010000089">
    <property type="protein sequence ID" value="KAL1888580.1"/>
    <property type="molecule type" value="Genomic_DNA"/>
</dbReference>
<dbReference type="PANTHER" id="PTHR43364:SF7">
    <property type="entry name" value="NADP-DEPENDENT OXIDOREDUCTASE DOMAIN-CONTAINING PROTEIN-RELATED"/>
    <property type="match status" value="1"/>
</dbReference>
<name>A0ABR3YJV1_9PEZI</name>
<dbReference type="SUPFAM" id="SSF51430">
    <property type="entry name" value="NAD(P)-linked oxidoreductase"/>
    <property type="match status" value="1"/>
</dbReference>
<dbReference type="InterPro" id="IPR050523">
    <property type="entry name" value="AKR_Detox_Biosynth"/>
</dbReference>
<dbReference type="InterPro" id="IPR023210">
    <property type="entry name" value="NADP_OxRdtase_dom"/>
</dbReference>
<dbReference type="Proteomes" id="UP001583186">
    <property type="component" value="Unassembled WGS sequence"/>
</dbReference>
<organism evidence="6 7">
    <name type="scientific">Sporothrix stenoceras</name>
    <dbReference type="NCBI Taxonomy" id="5173"/>
    <lineage>
        <taxon>Eukaryota</taxon>
        <taxon>Fungi</taxon>
        <taxon>Dikarya</taxon>
        <taxon>Ascomycota</taxon>
        <taxon>Pezizomycotina</taxon>
        <taxon>Sordariomycetes</taxon>
        <taxon>Sordariomycetidae</taxon>
        <taxon>Ophiostomatales</taxon>
        <taxon>Ophiostomataceae</taxon>
        <taxon>Sporothrix</taxon>
    </lineage>
</organism>
<keyword evidence="2" id="KW-0560">Oxidoreductase</keyword>
<evidence type="ECO:0000256" key="3">
    <source>
        <dbReference type="ARBA" id="ARBA00038157"/>
    </source>
</evidence>
<dbReference type="Gene3D" id="3.20.20.100">
    <property type="entry name" value="NADP-dependent oxidoreductase domain"/>
    <property type="match status" value="1"/>
</dbReference>
<evidence type="ECO:0000313" key="7">
    <source>
        <dbReference type="Proteomes" id="UP001583186"/>
    </source>
</evidence>
<comment type="similarity">
    <text evidence="3">Belongs to the aldo/keto reductase family. Aldo/keto reductase 2 subfamily.</text>
</comment>
<dbReference type="PANTHER" id="PTHR43364">
    <property type="entry name" value="NADH-SPECIFIC METHYLGLYOXAL REDUCTASE-RELATED"/>
    <property type="match status" value="1"/>
</dbReference>
<sequence>MDWSTVRQLSDDSPPLVSLSSDSESNKRSHLSYYRQRAPTASVRVSPLCLGATTFGQSHAERYGEMTKETAFKILDTYFDTGGNFIDTANSYRGGESELWFGEWMQKCGNRDSIVLATKFTTLDENHAKGQIAFNFVLL</sequence>
<evidence type="ECO:0000313" key="6">
    <source>
        <dbReference type="EMBL" id="KAL1888580.1"/>
    </source>
</evidence>
<evidence type="ECO:0000256" key="1">
    <source>
        <dbReference type="ARBA" id="ARBA00022857"/>
    </source>
</evidence>
<accession>A0ABR3YJV1</accession>